<dbReference type="EMBL" id="CAPB01000039">
    <property type="protein sequence ID" value="CCO95188.1"/>
    <property type="molecule type" value="Genomic_DNA"/>
</dbReference>
<gene>
    <name evidence="1" type="ORF">BN437_3283</name>
</gene>
<accession>A0A831ES94</accession>
<evidence type="ECO:0000313" key="2">
    <source>
        <dbReference type="Proteomes" id="UP000013111"/>
    </source>
</evidence>
<dbReference type="AlphaFoldDB" id="A0A831ES94"/>
<dbReference type="Proteomes" id="UP000013111">
    <property type="component" value="Unassembled WGS sequence"/>
</dbReference>
<proteinExistence type="predicted"/>
<sequence>MRIYLVGTDNQRELKLWITLFTTVSRLGLTRYRKQILSVDNFQANG</sequence>
<reference evidence="1 2" key="1">
    <citation type="submission" date="2012-11" db="EMBL/GenBank/DDBJ databases">
        <authorList>
            <person name="Linke B."/>
        </authorList>
    </citation>
    <scope>NUCLEOTIDE SEQUENCE [LARGE SCALE GENOMIC DNA]</scope>
    <source>
        <strain evidence="2">CFBP 1232</strain>
    </source>
</reference>
<evidence type="ECO:0000313" key="1">
    <source>
        <dbReference type="EMBL" id="CCO95188.1"/>
    </source>
</evidence>
<reference evidence="1 2" key="2">
    <citation type="submission" date="2013-04" db="EMBL/GenBank/DDBJ databases">
        <title>Comparative genomics of 12 strains of Erwinia amylovora identifies a pan-genome with a large conserved core and provides insights into host specificity.</title>
        <authorList>
            <person name="Mann R.A."/>
            <person name="Smits T.H.M."/>
            <person name="Buehlmann A."/>
            <person name="Blom J."/>
            <person name="Goesmann A."/>
            <person name="Frey J.E."/>
            <person name="Plummer K.M."/>
            <person name="Beer S.V."/>
            <person name="Luck J."/>
            <person name="Duffy B."/>
            <person name="Rodoni B."/>
        </authorList>
    </citation>
    <scope>NUCLEOTIDE SEQUENCE [LARGE SCALE GENOMIC DNA]</scope>
    <source>
        <strain evidence="2">CFBP 1232</strain>
    </source>
</reference>
<protein>
    <submittedName>
        <fullName evidence="1">Uncharacterized protein</fullName>
    </submittedName>
</protein>
<organism evidence="1 2">
    <name type="scientific">Erwinia amylovora NBRC 12687 = CFBP 1232</name>
    <dbReference type="NCBI Taxonomy" id="1219359"/>
    <lineage>
        <taxon>Bacteria</taxon>
        <taxon>Pseudomonadati</taxon>
        <taxon>Pseudomonadota</taxon>
        <taxon>Gammaproteobacteria</taxon>
        <taxon>Enterobacterales</taxon>
        <taxon>Erwiniaceae</taxon>
        <taxon>Erwinia</taxon>
    </lineage>
</organism>
<name>A0A831ES94_ERWAM</name>
<comment type="caution">
    <text evidence="1">The sequence shown here is derived from an EMBL/GenBank/DDBJ whole genome shotgun (WGS) entry which is preliminary data.</text>
</comment>